<name>A0A8S8ZIP2_SORMA</name>
<comment type="caution">
    <text evidence="6">The sequence shown here is derived from an EMBL/GenBank/DDBJ whole genome shotgun (WGS) entry which is preliminary data.</text>
</comment>
<keyword evidence="1" id="KW-0597">Phosphoprotein</keyword>
<dbReference type="AlphaFoldDB" id="A0A8S8ZIP2"/>
<sequence>MNGDHRQNVNAPSATSSVTVNANSFASLASNRASPFSSSTATTNTMAASSYLPRPSAAQAAQAFNNRQGMTSPVGYYTAGNPFDRDAAKPVGTPFAATPSPSYAVARIRKLPANFTEDQLRLMMALSKDLVKAELLPADVSDDAGFRTAILTFKTLEGAQETRQLLNGKTNMTNDAEMIVEIIQSDSASSSARFSIDTSVSAATSAVTSPTALTAPSSRQVSRFNGTFQSLDRMSPPLNTAYGSTELGSPEATAHYQNLFSAQSPIGNYLTDGSRATGKTLINNDSADDDETGEILKEIGGFAEGGPQQRRSTSSQLPITRMANLSLNTSVPTTMPQSMSHYSQSSMGGMGAHSATMSPTNMMGGPVPMMPHAQPYRQHPPANPADMNPPCNTLYVGNLPIDTSEEELKAVFSKVRGYKRLCYRTKHNGPMCFVEFEDVSFATKALNELYGHTLSNSRKGGMRLSFSKNPLGVRTGQAPGQNGAGPMNGMNGFPHGPNTGFTTASGPPPGLSAPPGLGMNRSLYSGSPNMLNNGHNQYTPPPFPGGQNPWGSSFNGSAQLNGNSQAQFPAYMMGR</sequence>
<dbReference type="EMBL" id="NMPR01000173">
    <property type="protein sequence ID" value="KAA8628611.1"/>
    <property type="molecule type" value="Genomic_DNA"/>
</dbReference>
<feature type="compositionally biased region" description="Polar residues" evidence="4">
    <location>
        <begin position="549"/>
        <end position="567"/>
    </location>
</feature>
<dbReference type="Gene3D" id="3.30.70.330">
    <property type="match status" value="1"/>
</dbReference>
<keyword evidence="2 3" id="KW-0694">RNA-binding</keyword>
<evidence type="ECO:0000313" key="6">
    <source>
        <dbReference type="EMBL" id="KAA8628611.1"/>
    </source>
</evidence>
<evidence type="ECO:0000256" key="1">
    <source>
        <dbReference type="ARBA" id="ARBA00022553"/>
    </source>
</evidence>
<evidence type="ECO:0000313" key="7">
    <source>
        <dbReference type="Proteomes" id="UP000433876"/>
    </source>
</evidence>
<evidence type="ECO:0000256" key="4">
    <source>
        <dbReference type="SAM" id="MobiDB-lite"/>
    </source>
</evidence>
<organism evidence="6 7">
    <name type="scientific">Sordaria macrospora</name>
    <dbReference type="NCBI Taxonomy" id="5147"/>
    <lineage>
        <taxon>Eukaryota</taxon>
        <taxon>Fungi</taxon>
        <taxon>Dikarya</taxon>
        <taxon>Ascomycota</taxon>
        <taxon>Pezizomycotina</taxon>
        <taxon>Sordariomycetes</taxon>
        <taxon>Sordariomycetidae</taxon>
        <taxon>Sordariales</taxon>
        <taxon>Sordariaceae</taxon>
        <taxon>Sordaria</taxon>
    </lineage>
</organism>
<dbReference type="Proteomes" id="UP000433876">
    <property type="component" value="Unassembled WGS sequence"/>
</dbReference>
<dbReference type="InterPro" id="IPR000504">
    <property type="entry name" value="RRM_dom"/>
</dbReference>
<evidence type="ECO:0000256" key="3">
    <source>
        <dbReference type="PROSITE-ProRule" id="PRU00176"/>
    </source>
</evidence>
<dbReference type="Pfam" id="PF00076">
    <property type="entry name" value="RRM_1"/>
    <property type="match status" value="1"/>
</dbReference>
<dbReference type="PANTHER" id="PTHR10501">
    <property type="entry name" value="U1 SMALL NUCLEAR RIBONUCLEOPROTEIN A/U2 SMALL NUCLEAR RIBONUCLEOPROTEIN B"/>
    <property type="match status" value="1"/>
</dbReference>
<proteinExistence type="predicted"/>
<feature type="domain" description="RRM" evidence="5">
    <location>
        <begin position="392"/>
        <end position="469"/>
    </location>
</feature>
<dbReference type="CDD" id="cd12245">
    <property type="entry name" value="RRM_scw1_like"/>
    <property type="match status" value="1"/>
</dbReference>
<dbReference type="SMART" id="SM00360">
    <property type="entry name" value="RRM"/>
    <property type="match status" value="2"/>
</dbReference>
<dbReference type="InterPro" id="IPR035979">
    <property type="entry name" value="RBD_domain_sf"/>
</dbReference>
<dbReference type="SUPFAM" id="SSF54928">
    <property type="entry name" value="RNA-binding domain, RBD"/>
    <property type="match status" value="2"/>
</dbReference>
<feature type="compositionally biased region" description="Polar residues" evidence="4">
    <location>
        <begin position="333"/>
        <end position="347"/>
    </location>
</feature>
<dbReference type="PROSITE" id="PS50102">
    <property type="entry name" value="RRM"/>
    <property type="match status" value="1"/>
</dbReference>
<gene>
    <name evidence="6" type="ORF">SMACR_01248</name>
</gene>
<evidence type="ECO:0000259" key="5">
    <source>
        <dbReference type="PROSITE" id="PS50102"/>
    </source>
</evidence>
<dbReference type="GO" id="GO:0003723">
    <property type="term" value="F:RNA binding"/>
    <property type="evidence" value="ECO:0007669"/>
    <property type="project" value="UniProtKB-UniRule"/>
</dbReference>
<feature type="region of interest" description="Disordered" evidence="4">
    <location>
        <begin position="544"/>
        <end position="575"/>
    </location>
</feature>
<feature type="region of interest" description="Disordered" evidence="4">
    <location>
        <begin position="333"/>
        <end position="352"/>
    </location>
</feature>
<protein>
    <recommendedName>
        <fullName evidence="5">RRM domain-containing protein</fullName>
    </recommendedName>
</protein>
<evidence type="ECO:0000256" key="2">
    <source>
        <dbReference type="ARBA" id="ARBA00022884"/>
    </source>
</evidence>
<dbReference type="InterPro" id="IPR012677">
    <property type="entry name" value="Nucleotide-bd_a/b_plait_sf"/>
</dbReference>
<dbReference type="CDD" id="cd00590">
    <property type="entry name" value="RRM_SF"/>
    <property type="match status" value="1"/>
</dbReference>
<accession>A0A8S8ZIP2</accession>
<dbReference type="FunFam" id="3.30.70.330:FF:000089">
    <property type="entry name" value="RNA binding protein"/>
    <property type="match status" value="1"/>
</dbReference>
<dbReference type="OMA" id="MIFRQKP"/>
<reference evidence="6 7" key="1">
    <citation type="submission" date="2017-07" db="EMBL/GenBank/DDBJ databases">
        <title>Genome sequence of the Sordaria macrospora wild type strain R19027.</title>
        <authorList>
            <person name="Nowrousian M."/>
            <person name="Teichert I."/>
            <person name="Kueck U."/>
        </authorList>
    </citation>
    <scope>NUCLEOTIDE SEQUENCE [LARGE SCALE GENOMIC DNA]</scope>
    <source>
        <strain evidence="6 7">R19027</strain>
        <tissue evidence="6">Mycelium</tissue>
    </source>
</reference>
<dbReference type="VEuPathDB" id="FungiDB:SMAC_01248"/>